<accession>A0ABW5B9K2</accession>
<proteinExistence type="predicted"/>
<comment type="caution">
    <text evidence="4">The sequence shown here is derived from an EMBL/GenBank/DDBJ whole genome shotgun (WGS) entry which is preliminary data.</text>
</comment>
<evidence type="ECO:0000313" key="5">
    <source>
        <dbReference type="Proteomes" id="UP001597414"/>
    </source>
</evidence>
<evidence type="ECO:0000313" key="4">
    <source>
        <dbReference type="EMBL" id="MFD2202822.1"/>
    </source>
</evidence>
<dbReference type="RefSeq" id="WP_380804306.1">
    <property type="nucleotide sequence ID" value="NZ_JBHUIV010000020.1"/>
</dbReference>
<dbReference type="Pfam" id="PF01522">
    <property type="entry name" value="Polysacc_deac_1"/>
    <property type="match status" value="1"/>
</dbReference>
<organism evidence="4 5">
    <name type="scientific">Shivajiella indica</name>
    <dbReference type="NCBI Taxonomy" id="872115"/>
    <lineage>
        <taxon>Bacteria</taxon>
        <taxon>Pseudomonadati</taxon>
        <taxon>Bacteroidota</taxon>
        <taxon>Cytophagia</taxon>
        <taxon>Cytophagales</taxon>
        <taxon>Cyclobacteriaceae</taxon>
        <taxon>Shivajiella</taxon>
    </lineage>
</organism>
<gene>
    <name evidence="4" type="ORF">ACFSKV_14690</name>
</gene>
<dbReference type="Proteomes" id="UP001597414">
    <property type="component" value="Unassembled WGS sequence"/>
</dbReference>
<keyword evidence="1" id="KW-0479">Metal-binding</keyword>
<feature type="domain" description="NodB homology" evidence="3">
    <location>
        <begin position="32"/>
        <end position="154"/>
    </location>
</feature>
<keyword evidence="5" id="KW-1185">Reference proteome</keyword>
<dbReference type="PANTHER" id="PTHR10587:SF133">
    <property type="entry name" value="CHITIN DEACETYLASE 1-RELATED"/>
    <property type="match status" value="1"/>
</dbReference>
<keyword evidence="2" id="KW-0378">Hydrolase</keyword>
<dbReference type="InterPro" id="IPR050248">
    <property type="entry name" value="Polysacc_deacetylase_ArnD"/>
</dbReference>
<name>A0ABW5B9K2_9BACT</name>
<dbReference type="PANTHER" id="PTHR10587">
    <property type="entry name" value="GLYCOSYL TRANSFERASE-RELATED"/>
    <property type="match status" value="1"/>
</dbReference>
<dbReference type="InterPro" id="IPR002509">
    <property type="entry name" value="NODB_dom"/>
</dbReference>
<dbReference type="InterPro" id="IPR011330">
    <property type="entry name" value="Glyco_hydro/deAcase_b/a-brl"/>
</dbReference>
<evidence type="ECO:0000256" key="2">
    <source>
        <dbReference type="ARBA" id="ARBA00022801"/>
    </source>
</evidence>
<reference evidence="5" key="1">
    <citation type="journal article" date="2019" name="Int. J. Syst. Evol. Microbiol.">
        <title>The Global Catalogue of Microorganisms (GCM) 10K type strain sequencing project: providing services to taxonomists for standard genome sequencing and annotation.</title>
        <authorList>
            <consortium name="The Broad Institute Genomics Platform"/>
            <consortium name="The Broad Institute Genome Sequencing Center for Infectious Disease"/>
            <person name="Wu L."/>
            <person name="Ma J."/>
        </authorList>
    </citation>
    <scope>NUCLEOTIDE SEQUENCE [LARGE SCALE GENOMIC DNA]</scope>
    <source>
        <strain evidence="5">KCTC 19812</strain>
    </source>
</reference>
<dbReference type="EMBL" id="JBHUIV010000020">
    <property type="protein sequence ID" value="MFD2202822.1"/>
    <property type="molecule type" value="Genomic_DNA"/>
</dbReference>
<sequence>MPFIISLFLFLASFWSEVLKENNSVQKVSDPNEKKKRVAISFDDGSTRDMPGYSWEEWNGMILEHLHEHEVRAILFATGGPLNSSKGRSLLESWKEAEHWLGNHTYSHPSFNDSTVSLGDYKRDFLKNKQFLSQFSNFVPYFRFPYLREGETVEKRDGFREFLSEQEFNNGHVTIDGEDWYISNRFVNKLKFAPKMDLEPYREFYVQHHVDRARFNDSLAVVLTGRQIDHVLLLHHNLAAGLFLGNLLDALEKDGWEIIDVLEAYKDPIYNNAPKTLPAGGNFLRALSKEAGIYGGLFKFDAENDGYLKKKMDALGL</sequence>
<protein>
    <submittedName>
        <fullName evidence="4">Polysaccharide deacetylase family protein</fullName>
    </submittedName>
</protein>
<dbReference type="SUPFAM" id="SSF88713">
    <property type="entry name" value="Glycoside hydrolase/deacetylase"/>
    <property type="match status" value="1"/>
</dbReference>
<dbReference type="Gene3D" id="3.20.20.370">
    <property type="entry name" value="Glycoside hydrolase/deacetylase"/>
    <property type="match status" value="1"/>
</dbReference>
<evidence type="ECO:0000256" key="1">
    <source>
        <dbReference type="ARBA" id="ARBA00022723"/>
    </source>
</evidence>
<evidence type="ECO:0000259" key="3">
    <source>
        <dbReference type="Pfam" id="PF01522"/>
    </source>
</evidence>